<sequence>MGFDGTDAEERLVSYVAGGGDLVVAGPDLMPSDFYDAGTDASGGAAASGAAEAAAGGPPRPLQQQPAGTGGGTAGGCAVNASSQQPQLPLRSFEGRLPLSQPDLLMLLGTTTRARAVLAGLARGADTEASGGSTMDAVALAFERFEELARQVDGLVATTPANLLTAFASSPPPPLSIRRPPPSPPPRAPPRPQPPPPLLRPSQLRPPPPSPSPPLPPPPPPVPPRPAPSPPAMGTGGAKPQRRAPSAGRSGAGARRPPPRMAVVSGDAAEAVLGKGRQHRQQQQQEEEAGVQQTAGPAGDGSTAGRR</sequence>
<protein>
    <submittedName>
        <fullName evidence="2">Uncharacterized protein</fullName>
    </submittedName>
</protein>
<keyword evidence="3" id="KW-1185">Reference proteome</keyword>
<comment type="caution">
    <text evidence="2">The sequence shown here is derived from an EMBL/GenBank/DDBJ whole genome shotgun (WGS) entry which is preliminary data.</text>
</comment>
<name>A0A835VSP3_CHLIN</name>
<feature type="compositionally biased region" description="Low complexity" evidence="1">
    <location>
        <begin position="36"/>
        <end position="57"/>
    </location>
</feature>
<evidence type="ECO:0000256" key="1">
    <source>
        <dbReference type="SAM" id="MobiDB-lite"/>
    </source>
</evidence>
<reference evidence="2" key="1">
    <citation type="journal article" date="2020" name="bioRxiv">
        <title>Comparative genomics of Chlamydomonas.</title>
        <authorList>
            <person name="Craig R.J."/>
            <person name="Hasan A.R."/>
            <person name="Ness R.W."/>
            <person name="Keightley P.D."/>
        </authorList>
    </citation>
    <scope>NUCLEOTIDE SEQUENCE</scope>
    <source>
        <strain evidence="2">SAG 7.73</strain>
    </source>
</reference>
<dbReference type="AlphaFoldDB" id="A0A835VSP3"/>
<dbReference type="Proteomes" id="UP000650467">
    <property type="component" value="Unassembled WGS sequence"/>
</dbReference>
<evidence type="ECO:0000313" key="3">
    <source>
        <dbReference type="Proteomes" id="UP000650467"/>
    </source>
</evidence>
<dbReference type="EMBL" id="JAEHOC010000066">
    <property type="protein sequence ID" value="KAG2424393.1"/>
    <property type="molecule type" value="Genomic_DNA"/>
</dbReference>
<accession>A0A835VSP3</accession>
<feature type="region of interest" description="Disordered" evidence="1">
    <location>
        <begin position="165"/>
        <end position="307"/>
    </location>
</feature>
<proteinExistence type="predicted"/>
<feature type="compositionally biased region" description="Pro residues" evidence="1">
    <location>
        <begin position="170"/>
        <end position="231"/>
    </location>
</feature>
<feature type="region of interest" description="Disordered" evidence="1">
    <location>
        <begin position="33"/>
        <end position="85"/>
    </location>
</feature>
<organism evidence="2 3">
    <name type="scientific">Chlamydomonas incerta</name>
    <dbReference type="NCBI Taxonomy" id="51695"/>
    <lineage>
        <taxon>Eukaryota</taxon>
        <taxon>Viridiplantae</taxon>
        <taxon>Chlorophyta</taxon>
        <taxon>core chlorophytes</taxon>
        <taxon>Chlorophyceae</taxon>
        <taxon>CS clade</taxon>
        <taxon>Chlamydomonadales</taxon>
        <taxon>Chlamydomonadaceae</taxon>
        <taxon>Chlamydomonas</taxon>
    </lineage>
</organism>
<gene>
    <name evidence="2" type="ORF">HXX76_014602</name>
</gene>
<feature type="compositionally biased region" description="Low complexity" evidence="1">
    <location>
        <begin position="243"/>
        <end position="255"/>
    </location>
</feature>
<evidence type="ECO:0000313" key="2">
    <source>
        <dbReference type="EMBL" id="KAG2424393.1"/>
    </source>
</evidence>